<dbReference type="OrthoDB" id="1682385at2"/>
<protein>
    <submittedName>
        <fullName evidence="1">DGC domain protein</fullName>
    </submittedName>
</protein>
<keyword evidence="2" id="KW-1185">Reference proteome</keyword>
<gene>
    <name evidence="1" type="ORF">Bccel_5572</name>
</gene>
<dbReference type="AlphaFoldDB" id="A0A0L6JXW8"/>
<dbReference type="PIRSF" id="PIRSF037181">
    <property type="entry name" value="DGC"/>
    <property type="match status" value="1"/>
</dbReference>
<dbReference type="Proteomes" id="UP000036923">
    <property type="component" value="Unassembled WGS sequence"/>
</dbReference>
<dbReference type="RefSeq" id="WP_036939867.1">
    <property type="nucleotide sequence ID" value="NZ_JQKC01000010.1"/>
</dbReference>
<accession>A0A0L6JXW8</accession>
<reference evidence="2" key="1">
    <citation type="submission" date="2015-07" db="EMBL/GenBank/DDBJ databases">
        <title>Near-Complete Genome Sequence of the Cellulolytic Bacterium Bacteroides (Pseudobacteroides) cellulosolvens ATCC 35603.</title>
        <authorList>
            <person name="Dassa B."/>
            <person name="Utturkar S.M."/>
            <person name="Klingeman D.M."/>
            <person name="Hurt R.A."/>
            <person name="Keller M."/>
            <person name="Xu J."/>
            <person name="Reddy Y.H.K."/>
            <person name="Borovok I."/>
            <person name="Grinberg I.R."/>
            <person name="Lamed R."/>
            <person name="Zhivin O."/>
            <person name="Bayer E.A."/>
            <person name="Brown S.D."/>
        </authorList>
    </citation>
    <scope>NUCLEOTIDE SEQUENCE [LARGE SCALE GENOMIC DNA]</scope>
    <source>
        <strain evidence="2">DSM 2933</strain>
    </source>
</reference>
<proteinExistence type="predicted"/>
<dbReference type="Pfam" id="PF08859">
    <property type="entry name" value="DGC"/>
    <property type="match status" value="1"/>
</dbReference>
<sequence>MLNRCGCKPSEIVIFVCAGGENVGQIAYNSALSITKRGKATTYCLIGIGAHVPGIVKLAKSAKKVIAVDGCQSSCSKKTLKHAGVKIHDHIIVTNEGIVKKEHASDITKNDIEKIRVIIESKFE</sequence>
<evidence type="ECO:0000313" key="2">
    <source>
        <dbReference type="Proteomes" id="UP000036923"/>
    </source>
</evidence>
<dbReference type="EMBL" id="LGTC01000001">
    <property type="protein sequence ID" value="KNY30292.1"/>
    <property type="molecule type" value="Genomic_DNA"/>
</dbReference>
<comment type="caution">
    <text evidence="1">The sequence shown here is derived from an EMBL/GenBank/DDBJ whole genome shotgun (WGS) entry which is preliminary data.</text>
</comment>
<organism evidence="1 2">
    <name type="scientific">Pseudobacteroides cellulosolvens ATCC 35603 = DSM 2933</name>
    <dbReference type="NCBI Taxonomy" id="398512"/>
    <lineage>
        <taxon>Bacteria</taxon>
        <taxon>Bacillati</taxon>
        <taxon>Bacillota</taxon>
        <taxon>Clostridia</taxon>
        <taxon>Eubacteriales</taxon>
        <taxon>Oscillospiraceae</taxon>
        <taxon>Pseudobacteroides</taxon>
    </lineage>
</organism>
<evidence type="ECO:0000313" key="1">
    <source>
        <dbReference type="EMBL" id="KNY30292.1"/>
    </source>
</evidence>
<name>A0A0L6JXW8_9FIRM</name>
<dbReference type="InterPro" id="IPR014958">
    <property type="entry name" value="DGC"/>
</dbReference>
<dbReference type="STRING" id="398512.Bccel_5572"/>
<dbReference type="eggNOG" id="COG4273">
    <property type="taxonomic scope" value="Bacteria"/>
</dbReference>